<dbReference type="InterPro" id="IPR001460">
    <property type="entry name" value="PCN-bd_Tpept"/>
</dbReference>
<dbReference type="SUPFAM" id="SSF53955">
    <property type="entry name" value="Lysozyme-like"/>
    <property type="match status" value="1"/>
</dbReference>
<dbReference type="InterPro" id="IPR001264">
    <property type="entry name" value="Glyco_trans_51"/>
</dbReference>
<accession>A0ABV8SM64</accession>
<reference evidence="17" key="1">
    <citation type="journal article" date="2019" name="Int. J. Syst. Evol. Microbiol.">
        <title>The Global Catalogue of Microorganisms (GCM) 10K type strain sequencing project: providing services to taxonomists for standard genome sequencing and annotation.</title>
        <authorList>
            <consortium name="The Broad Institute Genomics Platform"/>
            <consortium name="The Broad Institute Genome Sequencing Center for Infectious Disease"/>
            <person name="Wu L."/>
            <person name="Ma J."/>
        </authorList>
    </citation>
    <scope>NUCLEOTIDE SEQUENCE [LARGE SCALE GENOMIC DNA]</scope>
    <source>
        <strain evidence="17">CGMCC 1.10759</strain>
    </source>
</reference>
<protein>
    <recommendedName>
        <fullName evidence="10">peptidoglycan glycosyltransferase</fullName>
        <ecNumber evidence="10">2.4.99.28</ecNumber>
    </recommendedName>
</protein>
<proteinExistence type="inferred from homology"/>
<keyword evidence="8" id="KW-0378">Hydrolase</keyword>
<organism evidence="16 17">
    <name type="scientific">Steroidobacter flavus</name>
    <dbReference type="NCBI Taxonomy" id="1842136"/>
    <lineage>
        <taxon>Bacteria</taxon>
        <taxon>Pseudomonadati</taxon>
        <taxon>Pseudomonadota</taxon>
        <taxon>Gammaproteobacteria</taxon>
        <taxon>Steroidobacterales</taxon>
        <taxon>Steroidobacteraceae</taxon>
        <taxon>Steroidobacter</taxon>
    </lineage>
</organism>
<feature type="domain" description="Glycosyl transferase family 51" evidence="14">
    <location>
        <begin position="59"/>
        <end position="221"/>
    </location>
</feature>
<keyword evidence="7" id="KW-0808">Transferase</keyword>
<dbReference type="Gene3D" id="1.10.3810.10">
    <property type="entry name" value="Biosynthetic peptidoglycan transglycosylase-like"/>
    <property type="match status" value="1"/>
</dbReference>
<keyword evidence="17" id="KW-1185">Reference proteome</keyword>
<evidence type="ECO:0000313" key="16">
    <source>
        <dbReference type="EMBL" id="MFC4308441.1"/>
    </source>
</evidence>
<feature type="domain" description="Penicillin-binding protein transpeptidase" evidence="13">
    <location>
        <begin position="301"/>
        <end position="546"/>
    </location>
</feature>
<dbReference type="PANTHER" id="PTHR32282">
    <property type="entry name" value="BINDING PROTEIN TRANSPEPTIDASE, PUTATIVE-RELATED"/>
    <property type="match status" value="1"/>
</dbReference>
<evidence type="ECO:0000259" key="13">
    <source>
        <dbReference type="Pfam" id="PF00905"/>
    </source>
</evidence>
<keyword evidence="5" id="KW-0645">Protease</keyword>
<comment type="similarity">
    <text evidence="3">In the N-terminal section; belongs to the glycosyltransferase 51 family.</text>
</comment>
<evidence type="ECO:0000313" key="17">
    <source>
        <dbReference type="Proteomes" id="UP001595904"/>
    </source>
</evidence>
<dbReference type="Gene3D" id="3.40.710.10">
    <property type="entry name" value="DD-peptidase/beta-lactamase superfamily"/>
    <property type="match status" value="1"/>
</dbReference>
<comment type="similarity">
    <text evidence="2">In the C-terminal section; belongs to the transpeptidase family.</text>
</comment>
<evidence type="ECO:0000256" key="12">
    <source>
        <dbReference type="SAM" id="SignalP"/>
    </source>
</evidence>
<keyword evidence="6" id="KW-0328">Glycosyltransferase</keyword>
<dbReference type="Pfam" id="PF00912">
    <property type="entry name" value="Transgly"/>
    <property type="match status" value="1"/>
</dbReference>
<evidence type="ECO:0000259" key="14">
    <source>
        <dbReference type="Pfam" id="PF00912"/>
    </source>
</evidence>
<keyword evidence="12" id="KW-0732">Signal</keyword>
<evidence type="ECO:0000256" key="2">
    <source>
        <dbReference type="ARBA" id="ARBA00007090"/>
    </source>
</evidence>
<gene>
    <name evidence="16" type="primary">pbpC</name>
    <name evidence="16" type="ORF">ACFPN2_05045</name>
</gene>
<evidence type="ECO:0000256" key="8">
    <source>
        <dbReference type="ARBA" id="ARBA00022801"/>
    </source>
</evidence>
<dbReference type="InterPro" id="IPR009647">
    <property type="entry name" value="PBP_C"/>
</dbReference>
<evidence type="ECO:0000256" key="1">
    <source>
        <dbReference type="ARBA" id="ARBA00004752"/>
    </source>
</evidence>
<keyword evidence="9" id="KW-0511">Multifunctional enzyme</keyword>
<evidence type="ECO:0000256" key="10">
    <source>
        <dbReference type="ARBA" id="ARBA00044770"/>
    </source>
</evidence>
<dbReference type="RefSeq" id="WP_380595533.1">
    <property type="nucleotide sequence ID" value="NZ_JBHSDU010000002.1"/>
</dbReference>
<dbReference type="Proteomes" id="UP001595904">
    <property type="component" value="Unassembled WGS sequence"/>
</dbReference>
<feature type="signal peptide" evidence="12">
    <location>
        <begin position="1"/>
        <end position="26"/>
    </location>
</feature>
<feature type="domain" description="Penicillin-binding C-terminal" evidence="15">
    <location>
        <begin position="622"/>
        <end position="700"/>
    </location>
</feature>
<dbReference type="InterPro" id="IPR023346">
    <property type="entry name" value="Lysozyme-like_dom_sf"/>
</dbReference>
<feature type="chain" id="PRO_5046438398" description="peptidoglycan glycosyltransferase" evidence="12">
    <location>
        <begin position="27"/>
        <end position="704"/>
    </location>
</feature>
<evidence type="ECO:0000259" key="15">
    <source>
        <dbReference type="Pfam" id="PF06832"/>
    </source>
</evidence>
<dbReference type="InterPro" id="IPR050396">
    <property type="entry name" value="Glycosyltr_51/Transpeptidase"/>
</dbReference>
<dbReference type="InterPro" id="IPR011815">
    <property type="entry name" value="PBP_1c"/>
</dbReference>
<dbReference type="Pfam" id="PF00905">
    <property type="entry name" value="Transpeptidase"/>
    <property type="match status" value="1"/>
</dbReference>
<dbReference type="EMBL" id="JBHSDU010000002">
    <property type="protein sequence ID" value="MFC4308441.1"/>
    <property type="molecule type" value="Genomic_DNA"/>
</dbReference>
<evidence type="ECO:0000256" key="9">
    <source>
        <dbReference type="ARBA" id="ARBA00023268"/>
    </source>
</evidence>
<evidence type="ECO:0000256" key="3">
    <source>
        <dbReference type="ARBA" id="ARBA00007739"/>
    </source>
</evidence>
<evidence type="ECO:0000256" key="7">
    <source>
        <dbReference type="ARBA" id="ARBA00022679"/>
    </source>
</evidence>
<evidence type="ECO:0000256" key="11">
    <source>
        <dbReference type="ARBA" id="ARBA00049902"/>
    </source>
</evidence>
<comment type="pathway">
    <text evidence="1">Cell wall biogenesis; peptidoglycan biosynthesis.</text>
</comment>
<dbReference type="SUPFAM" id="SSF56601">
    <property type="entry name" value="beta-lactamase/transpeptidase-like"/>
    <property type="match status" value="1"/>
</dbReference>
<dbReference type="Pfam" id="PF06832">
    <property type="entry name" value="BiPBP_C"/>
    <property type="match status" value="1"/>
</dbReference>
<comment type="caution">
    <text evidence="16">The sequence shown here is derived from an EMBL/GenBank/DDBJ whole genome shotgun (WGS) entry which is preliminary data.</text>
</comment>
<dbReference type="InterPro" id="IPR036950">
    <property type="entry name" value="PBP_transglycosylase"/>
</dbReference>
<dbReference type="PANTHER" id="PTHR32282:SF15">
    <property type="entry name" value="PENICILLIN-BINDING PROTEIN 1C"/>
    <property type="match status" value="1"/>
</dbReference>
<comment type="catalytic activity">
    <reaction evidence="11">
        <text>[GlcNAc-(1-&gt;4)-Mur2Ac(oyl-L-Ala-gamma-D-Glu-L-Lys-D-Ala-D-Ala)](n)-di-trans,octa-cis-undecaprenyl diphosphate + beta-D-GlcNAc-(1-&gt;4)-Mur2Ac(oyl-L-Ala-gamma-D-Glu-L-Lys-D-Ala-D-Ala)-di-trans,octa-cis-undecaprenyl diphosphate = [GlcNAc-(1-&gt;4)-Mur2Ac(oyl-L-Ala-gamma-D-Glu-L-Lys-D-Ala-D-Ala)](n+1)-di-trans,octa-cis-undecaprenyl diphosphate + di-trans,octa-cis-undecaprenyl diphosphate + H(+)</text>
        <dbReference type="Rhea" id="RHEA:23708"/>
        <dbReference type="Rhea" id="RHEA-COMP:9602"/>
        <dbReference type="Rhea" id="RHEA-COMP:9603"/>
        <dbReference type="ChEBI" id="CHEBI:15378"/>
        <dbReference type="ChEBI" id="CHEBI:58405"/>
        <dbReference type="ChEBI" id="CHEBI:60033"/>
        <dbReference type="ChEBI" id="CHEBI:78435"/>
        <dbReference type="EC" id="2.4.99.28"/>
    </reaction>
</comment>
<evidence type="ECO:0000256" key="5">
    <source>
        <dbReference type="ARBA" id="ARBA00022670"/>
    </source>
</evidence>
<sequence>MKRRTVAIAAATVVALGVALAWPAQAPEFAAVRASFTPSDAFLLDRHGDVIDTLRIDMKVRRFEWQPLSAISPAFTSAVIRGEDARFREHGGIDWRSVIGAVRDRYVLGRPRGASTITMQVASLLRSTPRAHEGIRAWLQKRNQVRLALALERSWTKDQILETYVNLLHYRGELQGIAAASYVLAGKVPSGLSLSESLVIAALLPQPSAAPERVAARACSRARSASIAVDCAEIDRTAAVVLSNDSQHSAAPQLAPQLANALLKSAGQRVTTTIDAGLQRTARDVLTLQLTKLADQNVRDGAVLVVDNETADVLAYVGSAGPRSRAMQVDGVRALRQAGSTLKPFLYALALERRYLTAASLLKDSPVYLDTATGAYIPQDYDKDYKGLVSVRTALGNSLNIPAVRTLVLVGVEPFRDRLYELGFEHIVESGDYYGYSLALGSAEVSLWEQAQAYRTLARGGQSSHLRVVADQAPDASHQLVPADASFIVADMMSDPAARTLTFGADNYLNTPFWSAVKTGTSKDMRDNWCIGFSSKYTVAVWVGNFEGDSMHDVSGVTGAAPVWRALMGDLHRNESSPAPKAPPGVMSAKTRFVNTNEATRSEWFTKDQQTEPTMIVALAQPMARIASPANGMVIAVDPDIPPAYQKLPISVEGATRKMTVKLNDQKLSLTDGVTLWTPRTGAYSVELGDESGKVLDRIVFTVR</sequence>
<dbReference type="NCBIfam" id="TIGR02073">
    <property type="entry name" value="PBP_1c"/>
    <property type="match status" value="1"/>
</dbReference>
<evidence type="ECO:0000256" key="4">
    <source>
        <dbReference type="ARBA" id="ARBA00022645"/>
    </source>
</evidence>
<keyword evidence="4" id="KW-0121">Carboxypeptidase</keyword>
<evidence type="ECO:0000256" key="6">
    <source>
        <dbReference type="ARBA" id="ARBA00022676"/>
    </source>
</evidence>
<name>A0ABV8SM64_9GAMM</name>
<dbReference type="InterPro" id="IPR012338">
    <property type="entry name" value="Beta-lactam/transpept-like"/>
</dbReference>
<dbReference type="EC" id="2.4.99.28" evidence="10"/>